<reference evidence="2" key="1">
    <citation type="submission" date="2022-06" db="EMBL/GenBank/DDBJ databases">
        <title>Ornithinimicrobium JY.X270.</title>
        <authorList>
            <person name="Huang Y."/>
        </authorList>
    </citation>
    <scope>NUCLEOTIDE SEQUENCE</scope>
    <source>
        <strain evidence="2">JY.X270</strain>
    </source>
</reference>
<proteinExistence type="predicted"/>
<evidence type="ECO:0008006" key="4">
    <source>
        <dbReference type="Google" id="ProtNLM"/>
    </source>
</evidence>
<dbReference type="EMBL" id="CP099490">
    <property type="protein sequence ID" value="USQ75660.1"/>
    <property type="molecule type" value="Genomic_DNA"/>
</dbReference>
<keyword evidence="3" id="KW-1185">Reference proteome</keyword>
<evidence type="ECO:0000313" key="2">
    <source>
        <dbReference type="EMBL" id="USQ75660.1"/>
    </source>
</evidence>
<gene>
    <name evidence="2" type="ORF">NF557_13720</name>
</gene>
<feature type="compositionally biased region" description="Low complexity" evidence="1">
    <location>
        <begin position="66"/>
        <end position="87"/>
    </location>
</feature>
<name>A0ABY4YGJ5_9MICO</name>
<evidence type="ECO:0000313" key="3">
    <source>
        <dbReference type="Proteomes" id="UP001056535"/>
    </source>
</evidence>
<accession>A0ABY4YGJ5</accession>
<evidence type="ECO:0000256" key="1">
    <source>
        <dbReference type="SAM" id="MobiDB-lite"/>
    </source>
</evidence>
<dbReference type="RefSeq" id="WP_252620088.1">
    <property type="nucleotide sequence ID" value="NZ_CP099490.1"/>
</dbReference>
<feature type="region of interest" description="Disordered" evidence="1">
    <location>
        <begin position="66"/>
        <end position="97"/>
    </location>
</feature>
<organism evidence="2 3">
    <name type="scientific">Ornithinimicrobium cryptoxanthini</name>
    <dbReference type="NCBI Taxonomy" id="2934161"/>
    <lineage>
        <taxon>Bacteria</taxon>
        <taxon>Bacillati</taxon>
        <taxon>Actinomycetota</taxon>
        <taxon>Actinomycetes</taxon>
        <taxon>Micrococcales</taxon>
        <taxon>Ornithinimicrobiaceae</taxon>
        <taxon>Ornithinimicrobium</taxon>
    </lineage>
</organism>
<dbReference type="Proteomes" id="UP001056535">
    <property type="component" value="Chromosome"/>
</dbReference>
<sequence>MNKRHLIGYPVTALMFLGVGIAGNGGEGAPTTARPTSAATVTVTADGPSATGSTVAVTPPAVTETVDGPTVTETAEGPTVTETVTPAPEAPDESIPGDGTFEVGVDVQAGTYVSDGSVGGCYWARLSGSDGFDSIIDNNFGEGQMIVTIKESDRFFETSGCEPWARRSG</sequence>
<protein>
    <recommendedName>
        <fullName evidence="4">Secreted protein</fullName>
    </recommendedName>
</protein>